<dbReference type="VEuPathDB" id="VectorBase:ADAR2_006869"/>
<evidence type="ECO:0000256" key="8">
    <source>
        <dbReference type="ARBA" id="ARBA00023180"/>
    </source>
</evidence>
<feature type="compositionally biased region" description="Low complexity" evidence="14">
    <location>
        <begin position="402"/>
        <end position="416"/>
    </location>
</feature>
<accession>W5JK53</accession>
<dbReference type="PANTHER" id="PTHR13832:SF533">
    <property type="entry name" value="TGF-BETA-ACTIVATED KINASE 1 AND MAP3K7-BINDING PROTEIN 1"/>
    <property type="match status" value="1"/>
</dbReference>
<protein>
    <recommendedName>
        <fullName evidence="11">TGF-beta-activated kinase 1 and MAP3K7-binding protein 1</fullName>
    </recommendedName>
    <alternativeName>
        <fullName evidence="12">Mitogen-activated protein kinase kinase kinase 7-interacting protein 1</fullName>
    </alternativeName>
    <alternativeName>
        <fullName evidence="13">TGF-beta-activated kinase 1-binding protein 1</fullName>
    </alternativeName>
</protein>
<dbReference type="InterPro" id="IPR015655">
    <property type="entry name" value="PP2C"/>
</dbReference>
<comment type="function">
    <text evidence="9">Key adapter protein that plays an essential role in JNK and NF-kappa-B activation and proinflammatory cytokines production in response to stimulation with TLRs and cytokines. Mechanistically, associates with the catalytic domain of MAP3K7/TAK1 to trigger MAP3K7/TAK1 autophosphorylation leading to its full activation. Similarly, associates with MAPK14 and triggers its autophosphorylation and subsequent activation. In turn, MAPK14 phosphorylates TAB1 and inhibits MAP3K7/TAK1 activation in a feedback control mechanism. Also plays a role in recruiting MAPK14 to the TAK1 complex for the phosphorylation of the TAB2 and TAB3 regulatory subunits.</text>
</comment>
<evidence type="ECO:0000256" key="7">
    <source>
        <dbReference type="ARBA" id="ARBA00023136"/>
    </source>
</evidence>
<dbReference type="InterPro" id="IPR001932">
    <property type="entry name" value="PPM-type_phosphatase-like_dom"/>
</dbReference>
<dbReference type="PROSITE" id="PS51746">
    <property type="entry name" value="PPM_2"/>
    <property type="match status" value="1"/>
</dbReference>
<reference evidence="17" key="4">
    <citation type="submission" date="2015-06" db="UniProtKB">
        <authorList>
            <consortium name="EnsemblMetazoa"/>
        </authorList>
    </citation>
    <scope>IDENTIFICATION</scope>
</reference>
<evidence type="ECO:0000256" key="4">
    <source>
        <dbReference type="ARBA" id="ARBA00022553"/>
    </source>
</evidence>
<dbReference type="GO" id="GO:1902533">
    <property type="term" value="P:positive regulation of intracellular signal transduction"/>
    <property type="evidence" value="ECO:0007669"/>
    <property type="project" value="UniProtKB-ARBA"/>
</dbReference>
<dbReference type="EMBL" id="ADMH02001205">
    <property type="protein sequence ID" value="ETN63693.1"/>
    <property type="molecule type" value="Genomic_DNA"/>
</dbReference>
<dbReference type="AlphaFoldDB" id="W5JK53"/>
<dbReference type="SUPFAM" id="SSF81606">
    <property type="entry name" value="PP2C-like"/>
    <property type="match status" value="1"/>
</dbReference>
<dbReference type="CDD" id="cd00143">
    <property type="entry name" value="PP2Cc"/>
    <property type="match status" value="1"/>
</dbReference>
<keyword evidence="18" id="KW-1185">Reference proteome</keyword>
<evidence type="ECO:0000256" key="6">
    <source>
        <dbReference type="ARBA" id="ARBA00022843"/>
    </source>
</evidence>
<dbReference type="GO" id="GO:0005829">
    <property type="term" value="C:cytosol"/>
    <property type="evidence" value="ECO:0007669"/>
    <property type="project" value="UniProtKB-SubCell"/>
</dbReference>
<dbReference type="Proteomes" id="UP000000673">
    <property type="component" value="Unassembled WGS sequence"/>
</dbReference>
<keyword evidence="4" id="KW-0597">Phosphoprotein</keyword>
<name>W5JK53_ANODA</name>
<evidence type="ECO:0000256" key="2">
    <source>
        <dbReference type="ARBA" id="ARBA00004514"/>
    </source>
</evidence>
<reference evidence="16" key="3">
    <citation type="journal article" date="2013" name="Nucleic Acids Res.">
        <title>The genome of Anopheles darlingi, the main neotropical malaria vector.</title>
        <authorList>
            <person name="Marinotti O."/>
            <person name="Cerqueira G.C."/>
            <person name="de Almeida L.G."/>
            <person name="Ferro M.I."/>
            <person name="Loreto E.L."/>
            <person name="Zaha A."/>
            <person name="Teixeira S.M."/>
            <person name="Wespiser A.R."/>
            <person name="Almeida E Silva A."/>
            <person name="Schlindwein A.D."/>
            <person name="Pacheco A.C."/>
            <person name="Silva A.L."/>
            <person name="Graveley B.R."/>
            <person name="Walenz B.P."/>
            <person name="Lima Bde A."/>
            <person name="Ribeiro C.A."/>
            <person name="Nunes-Silva C.G."/>
            <person name="de Carvalho C.R."/>
            <person name="Soares C.M."/>
            <person name="de Menezes C.B."/>
            <person name="Matiolli C."/>
            <person name="Caffrey D."/>
            <person name="Araujo D.A."/>
            <person name="de Oliveira D.M."/>
            <person name="Golenbock D."/>
            <person name="Grisard E.C."/>
            <person name="Fantinatti-Garboggini F."/>
            <person name="de Carvalho F.M."/>
            <person name="Barcellos F.G."/>
            <person name="Prosdocimi F."/>
            <person name="May G."/>
            <person name="Azevedo Junior G.M."/>
            <person name="Guimaraes G.M."/>
            <person name="Goldman G.H."/>
            <person name="Padilha I.Q."/>
            <person name="Batista Jda S."/>
            <person name="Ferro J.A."/>
            <person name="Ribeiro J.M."/>
            <person name="Fietto J.L."/>
            <person name="Dabbas K.M."/>
            <person name="Cerdeira L."/>
            <person name="Agnez-Lima L.F."/>
            <person name="Brocchi M."/>
            <person name="de Carvalho M.O."/>
            <person name="Teixeira Mde M."/>
            <person name="Diniz Maia Mde M."/>
            <person name="Goldman M.H."/>
            <person name="Cruz Schneider M.P."/>
            <person name="Felipe M.S."/>
            <person name="Hungria M."/>
            <person name="Nicolas M.F."/>
            <person name="Pereira M."/>
            <person name="Montes M.A."/>
            <person name="Cantao M.E."/>
            <person name="Vincentz M."/>
            <person name="Rafael M.S."/>
            <person name="Silverman N."/>
            <person name="Stoco P.H."/>
            <person name="Souza R.C."/>
            <person name="Vicentini R."/>
            <person name="Gazzinelli R.T."/>
            <person name="Neves Rde O."/>
            <person name="Silva R."/>
            <person name="Astolfi-Filho S."/>
            <person name="Maciel T.E."/>
            <person name="Urmenyi T.P."/>
            <person name="Tadei W.P."/>
            <person name="Camargo E.P."/>
            <person name="de Vasconcelos A.T."/>
        </authorList>
    </citation>
    <scope>NUCLEOTIDE SEQUENCE</scope>
</reference>
<evidence type="ECO:0000313" key="17">
    <source>
        <dbReference type="EnsemblMetazoa" id="ADAC004577-PA"/>
    </source>
</evidence>
<comment type="subunit">
    <text evidence="10">Interacts with XIAP and BIRC7. Interacts with TRAF6 and MAP3K7; during IL-1 signaling. Identified in the TRIKA2 complex composed of MAP3K7, TAB1 and TAB2. Interacts with TRAF6 and MAPK14; these interactions allow MAPK14 autophosphorylation. Interacts with STING1; interaction takes place following cGAMP activation and promotes TAB1 recruitment to the endoplasmic reticulum, triggering MAP3K7/TAK1 activation and STING1 phosphorylation.</text>
</comment>
<dbReference type="OMA" id="HPFEDRS"/>
<evidence type="ECO:0000256" key="10">
    <source>
        <dbReference type="ARBA" id="ARBA00062935"/>
    </source>
</evidence>
<organism evidence="16">
    <name type="scientific">Anopheles darlingi</name>
    <name type="common">Mosquito</name>
    <dbReference type="NCBI Taxonomy" id="43151"/>
    <lineage>
        <taxon>Eukaryota</taxon>
        <taxon>Metazoa</taxon>
        <taxon>Ecdysozoa</taxon>
        <taxon>Arthropoda</taxon>
        <taxon>Hexapoda</taxon>
        <taxon>Insecta</taxon>
        <taxon>Pterygota</taxon>
        <taxon>Neoptera</taxon>
        <taxon>Endopterygota</taxon>
        <taxon>Diptera</taxon>
        <taxon>Nematocera</taxon>
        <taxon>Culicoidea</taxon>
        <taxon>Culicidae</taxon>
        <taxon>Anophelinae</taxon>
        <taxon>Anopheles</taxon>
    </lineage>
</organism>
<comment type="subcellular location">
    <subcellularLocation>
        <location evidence="2">Cytoplasm</location>
        <location evidence="2">Cytosol</location>
    </subcellularLocation>
    <subcellularLocation>
        <location evidence="1">Endoplasmic reticulum membrane</location>
        <topology evidence="1">Peripheral membrane protein</topology>
        <orientation evidence="1">Cytoplasmic side</orientation>
    </subcellularLocation>
</comment>
<evidence type="ECO:0000256" key="12">
    <source>
        <dbReference type="ARBA" id="ARBA00080486"/>
    </source>
</evidence>
<keyword evidence="7" id="KW-0472">Membrane</keyword>
<dbReference type="VEuPathDB" id="VectorBase:ADAC004577"/>
<feature type="compositionally biased region" description="Polar residues" evidence="14">
    <location>
        <begin position="417"/>
        <end position="426"/>
    </location>
</feature>
<reference evidence="16 18" key="1">
    <citation type="journal article" date="2010" name="BMC Genomics">
        <title>Combination of measures distinguishes pre-miRNAs from other stem-loops in the genome of the newly sequenced Anopheles darlingi.</title>
        <authorList>
            <person name="Mendes N.D."/>
            <person name="Freitas A.T."/>
            <person name="Vasconcelos A.T."/>
            <person name="Sagot M.F."/>
        </authorList>
    </citation>
    <scope>NUCLEOTIDE SEQUENCE</scope>
</reference>
<evidence type="ECO:0000313" key="18">
    <source>
        <dbReference type="Proteomes" id="UP000000673"/>
    </source>
</evidence>
<dbReference type="FunFam" id="3.60.40.10:FF:000014">
    <property type="entry name" value="TGF-beta-activated kinase 1 and MAP3K7-binding protein 1-like"/>
    <property type="match status" value="1"/>
</dbReference>
<dbReference type="Gene3D" id="3.60.40.10">
    <property type="entry name" value="PPM-type phosphatase domain"/>
    <property type="match status" value="1"/>
</dbReference>
<proteinExistence type="predicted"/>
<feature type="compositionally biased region" description="Low complexity" evidence="14">
    <location>
        <begin position="380"/>
        <end position="392"/>
    </location>
</feature>
<gene>
    <name evidence="16" type="ORF">AND_004577</name>
</gene>
<keyword evidence="5" id="KW-0256">Endoplasmic reticulum</keyword>
<evidence type="ECO:0000256" key="3">
    <source>
        <dbReference type="ARBA" id="ARBA00022490"/>
    </source>
</evidence>
<evidence type="ECO:0000313" key="16">
    <source>
        <dbReference type="EMBL" id="ETN63693.1"/>
    </source>
</evidence>
<evidence type="ECO:0000256" key="13">
    <source>
        <dbReference type="ARBA" id="ARBA00080658"/>
    </source>
</evidence>
<dbReference type="PANTHER" id="PTHR13832">
    <property type="entry name" value="PROTEIN PHOSPHATASE 2C"/>
    <property type="match status" value="1"/>
</dbReference>
<dbReference type="GO" id="GO:0007165">
    <property type="term" value="P:signal transduction"/>
    <property type="evidence" value="ECO:0007669"/>
    <property type="project" value="UniProtKB-ARBA"/>
</dbReference>
<feature type="domain" description="PPM-type phosphatase" evidence="15">
    <location>
        <begin position="37"/>
        <end position="363"/>
    </location>
</feature>
<evidence type="ECO:0000256" key="1">
    <source>
        <dbReference type="ARBA" id="ARBA00004397"/>
    </source>
</evidence>
<feature type="region of interest" description="Disordered" evidence="14">
    <location>
        <begin position="375"/>
        <end position="426"/>
    </location>
</feature>
<sequence length="533" mass="59373">METLENSNKAKSWTDDLKVCNQTGVGEATNQIYKEDGSKYEGYKSRDKKCLCIADNTLSMYAILSGHNDVKVAEYALQGLAADLVLGQLNSCHSEDAVKELMRAAFNSVEKDYLDSINTHVARKTAIQLQLSADGMNQYEISQQFENVLQRLDWINNELSIGASAVVALVHRSHLYLGNIGNCRALLCKTDEHDTLTVTQLSVDHNLLNAEEAARLFRLGLMAQNFEGVPLYSTRCIGNYLGKAGYKDCNFLSSASTEPVIFEPEIVGGLQITSACRFLVLMSSGLCRALHDIFPGDMSTGNRELVRMISEEFQNQSTLAGVAQSVVHRIVQTHHDVYMQLVEESKPLTFSNRDDVTLLIRNFNYALPKAFMNRKNGNRSINSTTSMSSNSSEATPTDGDHSTINSNISVTSSNITQPGNPYDSNQRIRSHVDFADFYRRVAEAKQLGQLPTNIERKTENGRPSFIVRRLSCFPCKLKRSAIVWKRVEKCRETAKGGYRLCWSVGVIEVIVLKSCGMQITTRANRPSSECARQ</sequence>
<keyword evidence="6" id="KW-0832">Ubl conjugation</keyword>
<dbReference type="GO" id="GO:0005789">
    <property type="term" value="C:endoplasmic reticulum membrane"/>
    <property type="evidence" value="ECO:0007669"/>
    <property type="project" value="UniProtKB-SubCell"/>
</dbReference>
<dbReference type="SMART" id="SM00332">
    <property type="entry name" value="PP2Cc"/>
    <property type="match status" value="1"/>
</dbReference>
<dbReference type="EnsemblMetazoa" id="ADAC004577-RA">
    <property type="protein sequence ID" value="ADAC004577-PA"/>
    <property type="gene ID" value="ADAC004577"/>
</dbReference>
<dbReference type="Pfam" id="PF00481">
    <property type="entry name" value="PP2C"/>
    <property type="match status" value="1"/>
</dbReference>
<evidence type="ECO:0000256" key="14">
    <source>
        <dbReference type="SAM" id="MobiDB-lite"/>
    </source>
</evidence>
<evidence type="ECO:0000256" key="9">
    <source>
        <dbReference type="ARBA" id="ARBA00057862"/>
    </source>
</evidence>
<dbReference type="InterPro" id="IPR036457">
    <property type="entry name" value="PPM-type-like_dom_sf"/>
</dbReference>
<dbReference type="HOGENOM" id="CLU_027717_2_0_1"/>
<evidence type="ECO:0000256" key="5">
    <source>
        <dbReference type="ARBA" id="ARBA00022824"/>
    </source>
</evidence>
<dbReference type="GO" id="GO:0004722">
    <property type="term" value="F:protein serine/threonine phosphatase activity"/>
    <property type="evidence" value="ECO:0007669"/>
    <property type="project" value="InterPro"/>
</dbReference>
<evidence type="ECO:0000259" key="15">
    <source>
        <dbReference type="PROSITE" id="PS51746"/>
    </source>
</evidence>
<dbReference type="STRING" id="43151.W5JK53"/>
<dbReference type="GO" id="GO:0008047">
    <property type="term" value="F:enzyme activator activity"/>
    <property type="evidence" value="ECO:0007669"/>
    <property type="project" value="UniProtKB-ARBA"/>
</dbReference>
<reference evidence="16" key="2">
    <citation type="submission" date="2010-05" db="EMBL/GenBank/DDBJ databases">
        <authorList>
            <person name="Almeida L.G."/>
            <person name="Nicolas M.F."/>
            <person name="Souza R.C."/>
            <person name="Vasconcelos A.T.R."/>
        </authorList>
    </citation>
    <scope>NUCLEOTIDE SEQUENCE</scope>
</reference>
<dbReference type="eggNOG" id="KOG0698">
    <property type="taxonomic scope" value="Eukaryota"/>
</dbReference>
<evidence type="ECO:0000256" key="11">
    <source>
        <dbReference type="ARBA" id="ARBA00074232"/>
    </source>
</evidence>
<keyword evidence="8" id="KW-0325">Glycoprotein</keyword>
<keyword evidence="3" id="KW-0963">Cytoplasm</keyword>